<sequence>MKPTKTFYHNLDSSSSEKEAVSVNELHAAAEAARLAERGQSQPPLDEHECIRLRIRRLQRRLSLLQAEMSRDNREDRKSEFRAANSRLVNEISRLEMLRRDATSRVDLVGDVVFRSLIYKDNLEWSSIDRNANRVAFSPAVFRANVTDSTNRLRAFLDRELPIVWRTVSFVFGLAY</sequence>
<name>A0A3P7KPJ5_STRVU</name>
<feature type="coiled-coil region" evidence="1">
    <location>
        <begin position="48"/>
        <end position="75"/>
    </location>
</feature>
<organism evidence="2 3">
    <name type="scientific">Strongylus vulgaris</name>
    <name type="common">Blood worm</name>
    <dbReference type="NCBI Taxonomy" id="40348"/>
    <lineage>
        <taxon>Eukaryota</taxon>
        <taxon>Metazoa</taxon>
        <taxon>Ecdysozoa</taxon>
        <taxon>Nematoda</taxon>
        <taxon>Chromadorea</taxon>
        <taxon>Rhabditida</taxon>
        <taxon>Rhabditina</taxon>
        <taxon>Rhabditomorpha</taxon>
        <taxon>Strongyloidea</taxon>
        <taxon>Strongylidae</taxon>
        <taxon>Strongylus</taxon>
    </lineage>
</organism>
<dbReference type="AlphaFoldDB" id="A0A3P7KPJ5"/>
<evidence type="ECO:0000256" key="1">
    <source>
        <dbReference type="SAM" id="Coils"/>
    </source>
</evidence>
<evidence type="ECO:0000313" key="3">
    <source>
        <dbReference type="Proteomes" id="UP000270094"/>
    </source>
</evidence>
<proteinExistence type="predicted"/>
<reference evidence="2 3" key="1">
    <citation type="submission" date="2018-11" db="EMBL/GenBank/DDBJ databases">
        <authorList>
            <consortium name="Pathogen Informatics"/>
        </authorList>
    </citation>
    <scope>NUCLEOTIDE SEQUENCE [LARGE SCALE GENOMIC DNA]</scope>
</reference>
<gene>
    <name evidence="2" type="ORF">SVUK_LOCUS4656</name>
</gene>
<accession>A0A3P7KPJ5</accession>
<keyword evidence="3" id="KW-1185">Reference proteome</keyword>
<evidence type="ECO:0000313" key="2">
    <source>
        <dbReference type="EMBL" id="VDM69658.1"/>
    </source>
</evidence>
<keyword evidence="1" id="KW-0175">Coiled coil</keyword>
<dbReference type="OrthoDB" id="5875407at2759"/>
<dbReference type="EMBL" id="UYYB01013017">
    <property type="protein sequence ID" value="VDM69658.1"/>
    <property type="molecule type" value="Genomic_DNA"/>
</dbReference>
<protein>
    <submittedName>
        <fullName evidence="2">Uncharacterized protein</fullName>
    </submittedName>
</protein>
<dbReference type="Proteomes" id="UP000270094">
    <property type="component" value="Unassembled WGS sequence"/>
</dbReference>